<dbReference type="EMBL" id="CM029052">
    <property type="protein sequence ID" value="KAG2556414.1"/>
    <property type="molecule type" value="Genomic_DNA"/>
</dbReference>
<sequence length="131" mass="13806">MRVPIHELCKLLMQVLDEAGAPPAAVRRSRVPPDPAAGPDTGALGALDRGALTVLLADEHICGLQVRRGAGEWVTVQGPRRRWRNDGCARHGPRQRTGGRRSKARGDSARGVRGEAHGGAGEPSSGSQPVL</sequence>
<dbReference type="Gene3D" id="2.60.120.330">
    <property type="entry name" value="B-lactam Antibiotic, Isopenicillin N Synthase, Chain"/>
    <property type="match status" value="1"/>
</dbReference>
<reference evidence="2" key="1">
    <citation type="submission" date="2020-05" db="EMBL/GenBank/DDBJ databases">
        <title>WGS assembly of Panicum virgatum.</title>
        <authorList>
            <person name="Lovell J.T."/>
            <person name="Jenkins J."/>
            <person name="Shu S."/>
            <person name="Juenger T.E."/>
            <person name="Schmutz J."/>
        </authorList>
    </citation>
    <scope>NUCLEOTIDE SEQUENCE</scope>
    <source>
        <strain evidence="2">AP13</strain>
    </source>
</reference>
<evidence type="ECO:0000313" key="3">
    <source>
        <dbReference type="Proteomes" id="UP000823388"/>
    </source>
</evidence>
<protein>
    <submittedName>
        <fullName evidence="2">Uncharacterized protein</fullName>
    </submittedName>
</protein>
<feature type="region of interest" description="Disordered" evidence="1">
    <location>
        <begin position="24"/>
        <end position="44"/>
    </location>
</feature>
<evidence type="ECO:0000256" key="1">
    <source>
        <dbReference type="SAM" id="MobiDB-lite"/>
    </source>
</evidence>
<proteinExistence type="predicted"/>
<evidence type="ECO:0000313" key="2">
    <source>
        <dbReference type="EMBL" id="KAG2556414.1"/>
    </source>
</evidence>
<name>A0A8T0PD27_PANVG</name>
<feature type="region of interest" description="Disordered" evidence="1">
    <location>
        <begin position="78"/>
        <end position="131"/>
    </location>
</feature>
<accession>A0A8T0PD27</accession>
<organism evidence="2 3">
    <name type="scientific">Panicum virgatum</name>
    <name type="common">Blackwell switchgrass</name>
    <dbReference type="NCBI Taxonomy" id="38727"/>
    <lineage>
        <taxon>Eukaryota</taxon>
        <taxon>Viridiplantae</taxon>
        <taxon>Streptophyta</taxon>
        <taxon>Embryophyta</taxon>
        <taxon>Tracheophyta</taxon>
        <taxon>Spermatophyta</taxon>
        <taxon>Magnoliopsida</taxon>
        <taxon>Liliopsida</taxon>
        <taxon>Poales</taxon>
        <taxon>Poaceae</taxon>
        <taxon>PACMAD clade</taxon>
        <taxon>Panicoideae</taxon>
        <taxon>Panicodae</taxon>
        <taxon>Paniceae</taxon>
        <taxon>Panicinae</taxon>
        <taxon>Panicum</taxon>
        <taxon>Panicum sect. Hiantes</taxon>
    </lineage>
</organism>
<dbReference type="Proteomes" id="UP000823388">
    <property type="component" value="Chromosome 8N"/>
</dbReference>
<dbReference type="SUPFAM" id="SSF51197">
    <property type="entry name" value="Clavaminate synthase-like"/>
    <property type="match status" value="1"/>
</dbReference>
<keyword evidence="3" id="KW-1185">Reference proteome</keyword>
<dbReference type="AlphaFoldDB" id="A0A8T0PD27"/>
<feature type="compositionally biased region" description="Basic residues" evidence="1">
    <location>
        <begin position="91"/>
        <end position="103"/>
    </location>
</feature>
<gene>
    <name evidence="2" type="ORF">PVAP13_8NG081200</name>
</gene>
<dbReference type="InterPro" id="IPR027443">
    <property type="entry name" value="IPNS-like_sf"/>
</dbReference>
<feature type="compositionally biased region" description="Basic and acidic residues" evidence="1">
    <location>
        <begin position="104"/>
        <end position="116"/>
    </location>
</feature>
<comment type="caution">
    <text evidence="2">The sequence shown here is derived from an EMBL/GenBank/DDBJ whole genome shotgun (WGS) entry which is preliminary data.</text>
</comment>